<keyword evidence="3" id="KW-1185">Reference proteome</keyword>
<dbReference type="EMBL" id="CAJQZP010000580">
    <property type="protein sequence ID" value="CAG4969334.1"/>
    <property type="molecule type" value="Genomic_DNA"/>
</dbReference>
<evidence type="ECO:0000313" key="2">
    <source>
        <dbReference type="EMBL" id="CAG4969334.1"/>
    </source>
</evidence>
<sequence length="76" mass="6948">MRLDQGPDSGVGPSTSVSSAAPVGAADVPLAGSVLASAMLDQGPDSGVGPSTSVSSAAPVGAANVPLAGSVLASAM</sequence>
<reference evidence="2" key="1">
    <citation type="submission" date="2021-04" db="EMBL/GenBank/DDBJ databases">
        <authorList>
            <person name="Tunstrom K."/>
        </authorList>
    </citation>
    <scope>NUCLEOTIDE SEQUENCE</scope>
</reference>
<protein>
    <submittedName>
        <fullName evidence="2">(apollo) hypothetical protein</fullName>
    </submittedName>
</protein>
<proteinExistence type="predicted"/>
<evidence type="ECO:0000256" key="1">
    <source>
        <dbReference type="SAM" id="MobiDB-lite"/>
    </source>
</evidence>
<dbReference type="AlphaFoldDB" id="A0A8S3WMJ2"/>
<organism evidence="2 3">
    <name type="scientific">Parnassius apollo</name>
    <name type="common">Apollo butterfly</name>
    <name type="synonym">Papilio apollo</name>
    <dbReference type="NCBI Taxonomy" id="110799"/>
    <lineage>
        <taxon>Eukaryota</taxon>
        <taxon>Metazoa</taxon>
        <taxon>Ecdysozoa</taxon>
        <taxon>Arthropoda</taxon>
        <taxon>Hexapoda</taxon>
        <taxon>Insecta</taxon>
        <taxon>Pterygota</taxon>
        <taxon>Neoptera</taxon>
        <taxon>Endopterygota</taxon>
        <taxon>Lepidoptera</taxon>
        <taxon>Glossata</taxon>
        <taxon>Ditrysia</taxon>
        <taxon>Papilionoidea</taxon>
        <taxon>Papilionidae</taxon>
        <taxon>Parnassiinae</taxon>
        <taxon>Parnassini</taxon>
        <taxon>Parnassius</taxon>
        <taxon>Parnassius</taxon>
    </lineage>
</organism>
<evidence type="ECO:0000313" key="3">
    <source>
        <dbReference type="Proteomes" id="UP000691718"/>
    </source>
</evidence>
<dbReference type="Proteomes" id="UP000691718">
    <property type="component" value="Unassembled WGS sequence"/>
</dbReference>
<feature type="region of interest" description="Disordered" evidence="1">
    <location>
        <begin position="40"/>
        <end position="60"/>
    </location>
</feature>
<name>A0A8S3WMJ2_PARAO</name>
<gene>
    <name evidence="2" type="ORF">PAPOLLO_LOCUS8086</name>
</gene>
<accession>A0A8S3WMJ2</accession>
<feature type="region of interest" description="Disordered" evidence="1">
    <location>
        <begin position="1"/>
        <end position="22"/>
    </location>
</feature>
<comment type="caution">
    <text evidence="2">The sequence shown here is derived from an EMBL/GenBank/DDBJ whole genome shotgun (WGS) entry which is preliminary data.</text>
</comment>